<sequence length="243" mass="27150">MTDSQLPLMAEKHKEKPFAYRIAGFIVKPLMTLITKRRWSGVENIPSQGGFLAVGNHASNLDALTFAHFLYNSGRPGRILAKHSLWKIPVLKWLLEGTQMIPVKRGSTQARESIVIAQQRLELGYCVAVFPEGTHTREPNGWPMQAHTGVARMALNSKVPVIPIAQWGATQIWPRGTALPKPLPRKATQVRAGAPVDLSDLYDQPLDSKILREATDRIMWAITHMLEEMRGETAPPEFYGAKK</sequence>
<feature type="domain" description="Phospholipid/glycerol acyltransferase" evidence="3">
    <location>
        <begin position="51"/>
        <end position="169"/>
    </location>
</feature>
<name>A0AAU7DU50_9MICO</name>
<dbReference type="Pfam" id="PF01553">
    <property type="entry name" value="Acyltransferase"/>
    <property type="match status" value="1"/>
</dbReference>
<dbReference type="SUPFAM" id="SSF69593">
    <property type="entry name" value="Glycerol-3-phosphate (1)-acyltransferase"/>
    <property type="match status" value="1"/>
</dbReference>
<dbReference type="PANTHER" id="PTHR10434">
    <property type="entry name" value="1-ACYL-SN-GLYCEROL-3-PHOSPHATE ACYLTRANSFERASE"/>
    <property type="match status" value="1"/>
</dbReference>
<organism evidence="4">
    <name type="scientific">Jonesiaceae bacterium BS-20</name>
    <dbReference type="NCBI Taxonomy" id="3120821"/>
    <lineage>
        <taxon>Bacteria</taxon>
        <taxon>Bacillati</taxon>
        <taxon>Actinomycetota</taxon>
        <taxon>Actinomycetes</taxon>
        <taxon>Micrococcales</taxon>
        <taxon>Jonesiaceae</taxon>
    </lineage>
</organism>
<evidence type="ECO:0000256" key="1">
    <source>
        <dbReference type="ARBA" id="ARBA00022679"/>
    </source>
</evidence>
<dbReference type="AlphaFoldDB" id="A0AAU7DU50"/>
<dbReference type="EMBL" id="CP146203">
    <property type="protein sequence ID" value="XBH20518.1"/>
    <property type="molecule type" value="Genomic_DNA"/>
</dbReference>
<dbReference type="InterPro" id="IPR002123">
    <property type="entry name" value="Plipid/glycerol_acylTrfase"/>
</dbReference>
<protein>
    <submittedName>
        <fullName evidence="4">Lysophospholipid acyltransferase family protein</fullName>
    </submittedName>
</protein>
<dbReference type="CDD" id="cd07989">
    <property type="entry name" value="LPLAT_AGPAT-like"/>
    <property type="match status" value="1"/>
</dbReference>
<gene>
    <name evidence="4" type="ORF">V5R04_09725</name>
</gene>
<dbReference type="PANTHER" id="PTHR10434:SF55">
    <property type="entry name" value="POSSIBLE ACYLTRANSFERASE"/>
    <property type="match status" value="1"/>
</dbReference>
<dbReference type="GO" id="GO:0003841">
    <property type="term" value="F:1-acylglycerol-3-phosphate O-acyltransferase activity"/>
    <property type="evidence" value="ECO:0007669"/>
    <property type="project" value="TreeGrafter"/>
</dbReference>
<evidence type="ECO:0000259" key="3">
    <source>
        <dbReference type="SMART" id="SM00563"/>
    </source>
</evidence>
<evidence type="ECO:0000313" key="4">
    <source>
        <dbReference type="EMBL" id="XBH20518.1"/>
    </source>
</evidence>
<reference evidence="4" key="1">
    <citation type="submission" date="2024-02" db="EMBL/GenBank/DDBJ databases">
        <title>Tomenella chthoni gen. nov. sp. nov., a member of the family Jonesiaceae isolated from bat guano.</title>
        <authorList>
            <person name="Miller S.L."/>
            <person name="King J."/>
            <person name="Sankaranarayanan K."/>
            <person name="Lawson P.A."/>
        </authorList>
    </citation>
    <scope>NUCLEOTIDE SEQUENCE</scope>
    <source>
        <strain evidence="4">BS-20</strain>
    </source>
</reference>
<keyword evidence="1" id="KW-0808">Transferase</keyword>
<dbReference type="GO" id="GO:0006654">
    <property type="term" value="P:phosphatidic acid biosynthetic process"/>
    <property type="evidence" value="ECO:0007669"/>
    <property type="project" value="TreeGrafter"/>
</dbReference>
<proteinExistence type="predicted"/>
<accession>A0AAU7DU50</accession>
<dbReference type="SMART" id="SM00563">
    <property type="entry name" value="PlsC"/>
    <property type="match status" value="1"/>
</dbReference>
<evidence type="ECO:0000256" key="2">
    <source>
        <dbReference type="ARBA" id="ARBA00023315"/>
    </source>
</evidence>
<dbReference type="GO" id="GO:0005886">
    <property type="term" value="C:plasma membrane"/>
    <property type="evidence" value="ECO:0007669"/>
    <property type="project" value="TreeGrafter"/>
</dbReference>
<keyword evidence="2 4" id="KW-0012">Acyltransferase</keyword>